<evidence type="ECO:0000313" key="2">
    <source>
        <dbReference type="EMBL" id="KAK7898959.1"/>
    </source>
</evidence>
<accession>A0AAW0NL43</accession>
<feature type="compositionally biased region" description="Polar residues" evidence="1">
    <location>
        <begin position="1"/>
        <end position="21"/>
    </location>
</feature>
<reference evidence="3" key="1">
    <citation type="submission" date="2024-04" db="EMBL/GenBank/DDBJ databases">
        <title>Salinicola lusitanus LLJ914,a marine bacterium isolated from the Okinawa Trough.</title>
        <authorList>
            <person name="Li J."/>
        </authorList>
    </citation>
    <scope>NUCLEOTIDE SEQUENCE [LARGE SCALE GENOMIC DNA]</scope>
</reference>
<dbReference type="EMBL" id="JBBPFD010000014">
    <property type="protein sequence ID" value="KAK7898959.1"/>
    <property type="molecule type" value="Genomic_DNA"/>
</dbReference>
<keyword evidence="3" id="KW-1185">Reference proteome</keyword>
<dbReference type="Proteomes" id="UP001460270">
    <property type="component" value="Unassembled WGS sequence"/>
</dbReference>
<dbReference type="AlphaFoldDB" id="A0AAW0NL43"/>
<comment type="caution">
    <text evidence="2">The sequence shown here is derived from an EMBL/GenBank/DDBJ whole genome shotgun (WGS) entry which is preliminary data.</text>
</comment>
<sequence length="141" mass="15499">MQTTSRTKPAINSNLSANIRCSRSDPGPASSADITPLLSGRPGESHNAPAAAAPSRTKKRVLSALTDRERADEGRCRCHSFSDAHSGHVRTVLGGERRGETRMTEESRGKRRKQANPRRNRAKNRYLWSCGRDMAQDSVVT</sequence>
<evidence type="ECO:0000313" key="3">
    <source>
        <dbReference type="Proteomes" id="UP001460270"/>
    </source>
</evidence>
<organism evidence="2 3">
    <name type="scientific">Mugilogobius chulae</name>
    <name type="common">yellowstripe goby</name>
    <dbReference type="NCBI Taxonomy" id="88201"/>
    <lineage>
        <taxon>Eukaryota</taxon>
        <taxon>Metazoa</taxon>
        <taxon>Chordata</taxon>
        <taxon>Craniata</taxon>
        <taxon>Vertebrata</taxon>
        <taxon>Euteleostomi</taxon>
        <taxon>Actinopterygii</taxon>
        <taxon>Neopterygii</taxon>
        <taxon>Teleostei</taxon>
        <taxon>Neoteleostei</taxon>
        <taxon>Acanthomorphata</taxon>
        <taxon>Gobiaria</taxon>
        <taxon>Gobiiformes</taxon>
        <taxon>Gobioidei</taxon>
        <taxon>Gobiidae</taxon>
        <taxon>Gobionellinae</taxon>
        <taxon>Mugilogobius</taxon>
    </lineage>
</organism>
<name>A0AAW0NL43_9GOBI</name>
<proteinExistence type="predicted"/>
<evidence type="ECO:0000256" key="1">
    <source>
        <dbReference type="SAM" id="MobiDB-lite"/>
    </source>
</evidence>
<feature type="compositionally biased region" description="Basic residues" evidence="1">
    <location>
        <begin position="109"/>
        <end position="124"/>
    </location>
</feature>
<feature type="compositionally biased region" description="Basic and acidic residues" evidence="1">
    <location>
        <begin position="66"/>
        <end position="86"/>
    </location>
</feature>
<gene>
    <name evidence="2" type="ORF">WMY93_019812</name>
</gene>
<feature type="compositionally biased region" description="Basic and acidic residues" evidence="1">
    <location>
        <begin position="95"/>
        <end position="108"/>
    </location>
</feature>
<feature type="region of interest" description="Disordered" evidence="1">
    <location>
        <begin position="1"/>
        <end position="127"/>
    </location>
</feature>
<protein>
    <submittedName>
        <fullName evidence="2">Uncharacterized protein</fullName>
    </submittedName>
</protein>